<proteinExistence type="predicted"/>
<dbReference type="Proteomes" id="UP000196027">
    <property type="component" value="Chromosome"/>
</dbReference>
<name>A0A1Y0I236_9GAMM</name>
<organism evidence="1 2">
    <name type="scientific">Oleiphilus messinensis</name>
    <dbReference type="NCBI Taxonomy" id="141451"/>
    <lineage>
        <taxon>Bacteria</taxon>
        <taxon>Pseudomonadati</taxon>
        <taxon>Pseudomonadota</taxon>
        <taxon>Gammaproteobacteria</taxon>
        <taxon>Oceanospirillales</taxon>
        <taxon>Oleiphilaceae</taxon>
        <taxon>Oleiphilus</taxon>
    </lineage>
</organism>
<dbReference type="KEGG" id="ome:OLMES_0213"/>
<accession>A0A1Y0I236</accession>
<dbReference type="EMBL" id="CP021425">
    <property type="protein sequence ID" value="ARU54320.1"/>
    <property type="molecule type" value="Genomic_DNA"/>
</dbReference>
<reference evidence="1 2" key="1">
    <citation type="submission" date="2017-05" db="EMBL/GenBank/DDBJ databases">
        <title>Genomic insights into alkan degradation activity of Oleiphilus messinensis.</title>
        <authorList>
            <person name="Kozyavkin S.A."/>
            <person name="Slesarev A.I."/>
            <person name="Golyshin P.N."/>
            <person name="Korzhenkov A."/>
            <person name="Golyshina O.N."/>
            <person name="Toshchakov S.V."/>
        </authorList>
    </citation>
    <scope>NUCLEOTIDE SEQUENCE [LARGE SCALE GENOMIC DNA]</scope>
    <source>
        <strain evidence="1 2">ME102</strain>
    </source>
</reference>
<gene>
    <name evidence="1" type="ORF">OLMES_0213</name>
</gene>
<sequence>MPQHVLKGTVEDLSVDPPIVGEIDLIKLNRALSGKNIEKTRAVLDAYILNLTSIAPPKAFPLTVSISTSTFAPLKIDVLPSDLTWYSNPVTQLERNYNELARDQFWIHKVSSDISLTGSILSFHLSDTKKSFLSTMFSLPESAIEVGESWDVPYTHLIELSNGVTVKEAERFNKGILLSYGANTGEEIFAEIVYVIQERISGFYSLRPHDSRVAKSAFEIIGTYIAYGKFLVEKGCWDYYVGQEHFSGRGYLDHIDSRKLRYFVRQVMR</sequence>
<dbReference type="AlphaFoldDB" id="A0A1Y0I236"/>
<evidence type="ECO:0000313" key="1">
    <source>
        <dbReference type="EMBL" id="ARU54320.1"/>
    </source>
</evidence>
<keyword evidence="2" id="KW-1185">Reference proteome</keyword>
<protein>
    <submittedName>
        <fullName evidence="1">Uncharacterized protein</fullName>
    </submittedName>
</protein>
<evidence type="ECO:0000313" key="2">
    <source>
        <dbReference type="Proteomes" id="UP000196027"/>
    </source>
</evidence>